<evidence type="ECO:0000256" key="2">
    <source>
        <dbReference type="ARBA" id="ARBA00022723"/>
    </source>
</evidence>
<dbReference type="InterPro" id="IPR039503">
    <property type="entry name" value="BARD1_Znf-RING"/>
</dbReference>
<dbReference type="InterPro" id="IPR017907">
    <property type="entry name" value="Znf_RING_CS"/>
</dbReference>
<keyword evidence="2" id="KW-0479">Metal-binding</keyword>
<dbReference type="AlphaFoldDB" id="A0AAW1L2X2"/>
<dbReference type="InterPro" id="IPR013083">
    <property type="entry name" value="Znf_RING/FYVE/PHD"/>
</dbReference>
<dbReference type="GO" id="GO:0045944">
    <property type="term" value="P:positive regulation of transcription by RNA polymerase II"/>
    <property type="evidence" value="ECO:0007669"/>
    <property type="project" value="TreeGrafter"/>
</dbReference>
<protein>
    <recommendedName>
        <fullName evidence="16">RING-type E3 ubiquitin transferase BRCA1</fullName>
    </recommendedName>
</protein>
<dbReference type="Pfam" id="PF14835">
    <property type="entry name" value="zf-RING_6"/>
    <property type="match status" value="1"/>
</dbReference>
<dbReference type="SMART" id="SM00184">
    <property type="entry name" value="RING"/>
    <property type="match status" value="1"/>
</dbReference>
<dbReference type="PANTHER" id="PTHR13763:SF9">
    <property type="entry name" value="BRCA1-ASSOCIATED RING DOMAIN PROTEIN 1"/>
    <property type="match status" value="1"/>
</dbReference>
<dbReference type="Pfam" id="PF13771">
    <property type="entry name" value="zf-HC5HC2H"/>
    <property type="match status" value="1"/>
</dbReference>
<dbReference type="InterPro" id="IPR034732">
    <property type="entry name" value="EPHD"/>
</dbReference>
<dbReference type="PROSITE" id="PS50089">
    <property type="entry name" value="ZF_RING_2"/>
    <property type="match status" value="1"/>
</dbReference>
<dbReference type="PANTHER" id="PTHR13763">
    <property type="entry name" value="BREAST CANCER TYPE 1 SUSCEPTIBILITY PROTEIN BRCA1"/>
    <property type="match status" value="1"/>
</dbReference>
<dbReference type="Pfam" id="PF00533">
    <property type="entry name" value="BRCT"/>
    <property type="match status" value="1"/>
</dbReference>
<dbReference type="InterPro" id="IPR036420">
    <property type="entry name" value="BRCT_dom_sf"/>
</dbReference>
<name>A0AAW1L2X2_SAPOF</name>
<organism evidence="14 15">
    <name type="scientific">Saponaria officinalis</name>
    <name type="common">Common soapwort</name>
    <name type="synonym">Lychnis saponaria</name>
    <dbReference type="NCBI Taxonomy" id="3572"/>
    <lineage>
        <taxon>Eukaryota</taxon>
        <taxon>Viridiplantae</taxon>
        <taxon>Streptophyta</taxon>
        <taxon>Embryophyta</taxon>
        <taxon>Tracheophyta</taxon>
        <taxon>Spermatophyta</taxon>
        <taxon>Magnoliopsida</taxon>
        <taxon>eudicotyledons</taxon>
        <taxon>Gunneridae</taxon>
        <taxon>Pentapetalae</taxon>
        <taxon>Caryophyllales</taxon>
        <taxon>Caryophyllaceae</taxon>
        <taxon>Caryophylleae</taxon>
        <taxon>Saponaria</taxon>
    </lineage>
</organism>
<evidence type="ECO:0000256" key="8">
    <source>
        <dbReference type="ARBA" id="ARBA00023242"/>
    </source>
</evidence>
<dbReference type="PROSITE" id="PS51805">
    <property type="entry name" value="EPHD"/>
    <property type="match status" value="1"/>
</dbReference>
<gene>
    <name evidence="14" type="ORF">RND81_05G214200</name>
</gene>
<dbReference type="SUPFAM" id="SSF57850">
    <property type="entry name" value="RING/U-box"/>
    <property type="match status" value="1"/>
</dbReference>
<comment type="caution">
    <text evidence="14">The sequence shown here is derived from an EMBL/GenBank/DDBJ whole genome shotgun (WGS) entry which is preliminary data.</text>
</comment>
<dbReference type="GO" id="GO:0008270">
    <property type="term" value="F:zinc ion binding"/>
    <property type="evidence" value="ECO:0007669"/>
    <property type="project" value="UniProtKB-KW"/>
</dbReference>
<dbReference type="CDD" id="cd17734">
    <property type="entry name" value="BRCT_Bard1_rpt1"/>
    <property type="match status" value="1"/>
</dbReference>
<evidence type="ECO:0000313" key="14">
    <source>
        <dbReference type="EMBL" id="KAK9726426.1"/>
    </source>
</evidence>
<evidence type="ECO:0000256" key="9">
    <source>
        <dbReference type="PROSITE-ProRule" id="PRU00175"/>
    </source>
</evidence>
<evidence type="ECO:0000259" key="12">
    <source>
        <dbReference type="PROSITE" id="PS50172"/>
    </source>
</evidence>
<feature type="region of interest" description="Disordered" evidence="10">
    <location>
        <begin position="170"/>
        <end position="207"/>
    </location>
</feature>
<dbReference type="GO" id="GO:0000724">
    <property type="term" value="P:double-strand break repair via homologous recombination"/>
    <property type="evidence" value="ECO:0007669"/>
    <property type="project" value="TreeGrafter"/>
</dbReference>
<dbReference type="InterPro" id="IPR031099">
    <property type="entry name" value="BRCA1-associated"/>
</dbReference>
<dbReference type="SMART" id="SM00249">
    <property type="entry name" value="PHD"/>
    <property type="match status" value="1"/>
</dbReference>
<dbReference type="CDD" id="cd23146">
    <property type="entry name" value="RING-HC_AtBARD1-like"/>
    <property type="match status" value="1"/>
</dbReference>
<dbReference type="InterPro" id="IPR001357">
    <property type="entry name" value="BRCT_dom"/>
</dbReference>
<feature type="domain" description="BRCT" evidence="12">
    <location>
        <begin position="556"/>
        <end position="662"/>
    </location>
</feature>
<evidence type="ECO:0000256" key="4">
    <source>
        <dbReference type="ARBA" id="ARBA00022763"/>
    </source>
</evidence>
<evidence type="ECO:0000256" key="10">
    <source>
        <dbReference type="SAM" id="MobiDB-lite"/>
    </source>
</evidence>
<proteinExistence type="predicted"/>
<evidence type="ECO:0000256" key="7">
    <source>
        <dbReference type="ARBA" id="ARBA00023204"/>
    </source>
</evidence>
<dbReference type="SMART" id="SM00292">
    <property type="entry name" value="BRCT"/>
    <property type="match status" value="2"/>
</dbReference>
<keyword evidence="15" id="KW-1185">Reference proteome</keyword>
<dbReference type="FunFam" id="3.40.50.10190:FF:000006">
    <property type="entry name" value="Breast cancer type 1 susceptibility protein homolog"/>
    <property type="match status" value="1"/>
</dbReference>
<evidence type="ECO:0000259" key="11">
    <source>
        <dbReference type="PROSITE" id="PS50089"/>
    </source>
</evidence>
<evidence type="ECO:0008006" key="16">
    <source>
        <dbReference type="Google" id="ProtNLM"/>
    </source>
</evidence>
<keyword evidence="6" id="KW-0862">Zinc</keyword>
<evidence type="ECO:0000256" key="1">
    <source>
        <dbReference type="ARBA" id="ARBA00004123"/>
    </source>
</evidence>
<comment type="subcellular location">
    <subcellularLocation>
        <location evidence="1">Nucleus</location>
    </subcellularLocation>
</comment>
<keyword evidence="5 9" id="KW-0863">Zinc-finger</keyword>
<evidence type="ECO:0000256" key="6">
    <source>
        <dbReference type="ARBA" id="ARBA00022833"/>
    </source>
</evidence>
<keyword evidence="4" id="KW-0227">DNA damage</keyword>
<keyword evidence="7" id="KW-0234">DNA repair</keyword>
<sequence>MEDLQTHTRFLNPWVLHLQKLGLELKCPSCLNLYNKPILLPCNHIFCSCCVPESKLFGSDCPICKVPYVQQDLREAPYMENLVNIYRSLDASFSMHMLNSGNATSGTNRGLLRGNERVLVPNSTSVVATLERCSGFANPGLRPGILEHNFQSNVTTFSQGRAVREEQHITADVDMNRVELSPDSPPSSGASKGIETDSRDDTAGQCRSNKTLKRAIDGLGTQESFQEECPDLYSKKQKQMIPSMAMNLETSVSTGSATEKCASASGDRQAAESNSACVPNFKCAFCKTWKVTKGSGPMQHFANGSKQVFGDEAGRSNVVHLHQSCIEWTPQIYYEDDTTIRNVDKELARAEKLKCTSCGLKGAALGCFAKSCRRTYHAPCAYEIAECRWDSEDFLMLCPAHSSLKFPSEKSRKSAAKKSASAKIHDEPKKKFLCASDSWMASVNGTQNWVLCASSLSADQKSMLVKFVNMCGATITKHWTPEVTHVIAATDMTGACSRTLKVLMAILKGRWVLKTDWVEACMERKCPVDEEPYEINLDNHGCCDGPKTGRLRALSNAPMLFSGLKFYFSGDFIPSYRGDLQDLISAGGGTILESREHLQQCRNQQSNPGTTLVVYNDDAVTGTGDVSSVLQRQVEAEMVAAESGSQVVPHTWMLGSIASNRLQHPFV</sequence>
<feature type="domain" description="BRCT" evidence="12">
    <location>
        <begin position="450"/>
        <end position="535"/>
    </location>
</feature>
<dbReference type="CDD" id="cd15571">
    <property type="entry name" value="ePHD"/>
    <property type="match status" value="1"/>
</dbReference>
<dbReference type="PROSITE" id="PS00518">
    <property type="entry name" value="ZF_RING_1"/>
    <property type="match status" value="1"/>
</dbReference>
<dbReference type="EMBL" id="JBDFQZ010000005">
    <property type="protein sequence ID" value="KAK9726426.1"/>
    <property type="molecule type" value="Genomic_DNA"/>
</dbReference>
<dbReference type="Gene3D" id="3.30.40.10">
    <property type="entry name" value="Zinc/RING finger domain, C3HC4 (zinc finger)"/>
    <property type="match status" value="2"/>
</dbReference>
<dbReference type="InterPro" id="IPR001841">
    <property type="entry name" value="Znf_RING"/>
</dbReference>
<evidence type="ECO:0000256" key="3">
    <source>
        <dbReference type="ARBA" id="ARBA00022737"/>
    </source>
</evidence>
<dbReference type="PROSITE" id="PS50172">
    <property type="entry name" value="BRCT"/>
    <property type="match status" value="2"/>
</dbReference>
<evidence type="ECO:0000259" key="13">
    <source>
        <dbReference type="PROSITE" id="PS51805"/>
    </source>
</evidence>
<dbReference type="Proteomes" id="UP001443914">
    <property type="component" value="Unassembled WGS sequence"/>
</dbReference>
<feature type="domain" description="RING-type" evidence="11">
    <location>
        <begin position="27"/>
        <end position="65"/>
    </location>
</feature>
<dbReference type="Gene3D" id="3.40.50.10190">
    <property type="entry name" value="BRCT domain"/>
    <property type="match status" value="2"/>
</dbReference>
<dbReference type="GO" id="GO:0005634">
    <property type="term" value="C:nucleus"/>
    <property type="evidence" value="ECO:0007669"/>
    <property type="project" value="UniProtKB-SubCell"/>
</dbReference>
<accession>A0AAW1L2X2</accession>
<keyword evidence="3" id="KW-0677">Repeat</keyword>
<feature type="domain" description="PHD-type" evidence="13">
    <location>
        <begin position="280"/>
        <end position="402"/>
    </location>
</feature>
<reference evidence="14" key="1">
    <citation type="submission" date="2024-03" db="EMBL/GenBank/DDBJ databases">
        <title>WGS assembly of Saponaria officinalis var. Norfolk2.</title>
        <authorList>
            <person name="Jenkins J."/>
            <person name="Shu S."/>
            <person name="Grimwood J."/>
            <person name="Barry K."/>
            <person name="Goodstein D."/>
            <person name="Schmutz J."/>
            <person name="Leebens-Mack J."/>
            <person name="Osbourn A."/>
        </authorList>
    </citation>
    <scope>NUCLEOTIDE SEQUENCE [LARGE SCALE GENOMIC DNA]</scope>
    <source>
        <strain evidence="14">JIC</strain>
    </source>
</reference>
<keyword evidence="8" id="KW-0539">Nucleus</keyword>
<dbReference type="InterPro" id="IPR001965">
    <property type="entry name" value="Znf_PHD"/>
</dbReference>
<dbReference type="GO" id="GO:0004842">
    <property type="term" value="F:ubiquitin-protein transferase activity"/>
    <property type="evidence" value="ECO:0007669"/>
    <property type="project" value="TreeGrafter"/>
</dbReference>
<evidence type="ECO:0000256" key="5">
    <source>
        <dbReference type="ARBA" id="ARBA00022771"/>
    </source>
</evidence>
<evidence type="ECO:0000313" key="15">
    <source>
        <dbReference type="Proteomes" id="UP001443914"/>
    </source>
</evidence>
<dbReference type="SUPFAM" id="SSF52113">
    <property type="entry name" value="BRCT domain"/>
    <property type="match status" value="2"/>
</dbReference>